<dbReference type="Pfam" id="PF00108">
    <property type="entry name" value="Thiolase_N"/>
    <property type="match status" value="1"/>
</dbReference>
<dbReference type="Pfam" id="PF02803">
    <property type="entry name" value="Thiolase_C"/>
    <property type="match status" value="1"/>
</dbReference>
<proteinExistence type="inferred from homology"/>
<reference evidence="7" key="1">
    <citation type="submission" date="2022-06" db="EMBL/GenBank/DDBJ databases">
        <title>Complete genome of Pseudomonas hydrolytica DSWY01T.</title>
        <authorList>
            <person name="Jung J."/>
            <person name="Jeon C.O."/>
        </authorList>
    </citation>
    <scope>NUCLEOTIDE SEQUENCE</scope>
    <source>
        <strain evidence="7">DSWY01</strain>
    </source>
</reference>
<evidence type="ECO:0000256" key="3">
    <source>
        <dbReference type="ARBA" id="ARBA00023315"/>
    </source>
</evidence>
<dbReference type="PROSITE" id="PS00099">
    <property type="entry name" value="THIOLASE_3"/>
    <property type="match status" value="1"/>
</dbReference>
<accession>A0ABY5A274</accession>
<gene>
    <name evidence="7" type="ORF">L1F06_013595</name>
</gene>
<evidence type="ECO:0000256" key="4">
    <source>
        <dbReference type="RuleBase" id="RU003557"/>
    </source>
</evidence>
<dbReference type="InterPro" id="IPR002155">
    <property type="entry name" value="Thiolase"/>
</dbReference>
<dbReference type="PANTHER" id="PTHR18919:SF138">
    <property type="entry name" value="ACETYL-COA C-ACETYLTRANSFERASE"/>
    <property type="match status" value="1"/>
</dbReference>
<dbReference type="PROSITE" id="PS00098">
    <property type="entry name" value="THIOLASE_1"/>
    <property type="match status" value="1"/>
</dbReference>
<name>A0ABY5A274_9GAMM</name>
<dbReference type="EMBL" id="CP099397">
    <property type="protein sequence ID" value="USR37728.1"/>
    <property type="molecule type" value="Genomic_DNA"/>
</dbReference>
<sequence length="395" mass="41104">MSATDPVVIVSAARTPMGGFLGDLAGLSAAELGAAAIRATLQRAGLAAEAVDTVLMGCVLQAGQGQAPARQAALGAGLSQAAQCTTLNKMCGSGMQALMLGHDLLLAGSAEVLVAGGMESMSNAPYLLQRARAGYRMGHGQVLDHMFLDGLEDAYERGRLMGTFAEDCAQSYGFTRQEQDAYALESLRRAQQAMEAGHFADEIVAVEAPAGRERRLIATDEQPPKARPEKIPTLQPAFRDGGTVTAANSSSISDGAAALLLMRQSEAERRGLSPLARIVAHAGHAHAPNLFTTAPVTAIQRVLARSGWSLNEVDLYEINEAFAVVPMVAMRDLEIPHAKLNVHGGACALGHPIGASGARVLVTLLNALSQYGLKRGVASVCIGGGEATAVAIELY</sequence>
<dbReference type="InterPro" id="IPR016039">
    <property type="entry name" value="Thiolase-like"/>
</dbReference>
<evidence type="ECO:0000259" key="6">
    <source>
        <dbReference type="Pfam" id="PF02803"/>
    </source>
</evidence>
<dbReference type="SUPFAM" id="SSF53901">
    <property type="entry name" value="Thiolase-like"/>
    <property type="match status" value="2"/>
</dbReference>
<dbReference type="InterPro" id="IPR020615">
    <property type="entry name" value="Thiolase_acyl_enz_int_AS"/>
</dbReference>
<evidence type="ECO:0000256" key="1">
    <source>
        <dbReference type="ARBA" id="ARBA00010982"/>
    </source>
</evidence>
<dbReference type="PIRSF" id="PIRSF000429">
    <property type="entry name" value="Ac-CoA_Ac_transf"/>
    <property type="match status" value="1"/>
</dbReference>
<dbReference type="NCBIfam" id="TIGR01930">
    <property type="entry name" value="AcCoA-C-Actrans"/>
    <property type="match status" value="1"/>
</dbReference>
<dbReference type="InterPro" id="IPR020617">
    <property type="entry name" value="Thiolase_C"/>
</dbReference>
<keyword evidence="2 4" id="KW-0808">Transferase</keyword>
<dbReference type="CDD" id="cd00751">
    <property type="entry name" value="thiolase"/>
    <property type="match status" value="1"/>
</dbReference>
<keyword evidence="8" id="KW-1185">Reference proteome</keyword>
<dbReference type="Proteomes" id="UP001054897">
    <property type="component" value="Chromosome"/>
</dbReference>
<dbReference type="EC" id="2.3.1.16" evidence="7"/>
<dbReference type="InterPro" id="IPR020610">
    <property type="entry name" value="Thiolase_AS"/>
</dbReference>
<dbReference type="GO" id="GO:0003988">
    <property type="term" value="F:acetyl-CoA C-acyltransferase activity"/>
    <property type="evidence" value="ECO:0007669"/>
    <property type="project" value="UniProtKB-EC"/>
</dbReference>
<evidence type="ECO:0000256" key="2">
    <source>
        <dbReference type="ARBA" id="ARBA00022679"/>
    </source>
</evidence>
<evidence type="ECO:0000259" key="5">
    <source>
        <dbReference type="Pfam" id="PF00108"/>
    </source>
</evidence>
<dbReference type="RefSeq" id="WP_012018472.1">
    <property type="nucleotide sequence ID" value="NZ_CP099397.1"/>
</dbReference>
<comment type="similarity">
    <text evidence="1 4">Belongs to the thiolase-like superfamily. Thiolase family.</text>
</comment>
<dbReference type="GeneID" id="300082024"/>
<feature type="domain" description="Thiolase N-terminal" evidence="5">
    <location>
        <begin position="7"/>
        <end position="265"/>
    </location>
</feature>
<keyword evidence="3 4" id="KW-0012">Acyltransferase</keyword>
<feature type="domain" description="Thiolase C-terminal" evidence="6">
    <location>
        <begin position="273"/>
        <end position="393"/>
    </location>
</feature>
<evidence type="ECO:0000313" key="7">
    <source>
        <dbReference type="EMBL" id="USR37728.1"/>
    </source>
</evidence>
<dbReference type="Gene3D" id="3.40.47.10">
    <property type="match status" value="2"/>
</dbReference>
<organism evidence="7 8">
    <name type="scientific">Ectopseudomonas hydrolytica</name>
    <dbReference type="NCBI Taxonomy" id="2493633"/>
    <lineage>
        <taxon>Bacteria</taxon>
        <taxon>Pseudomonadati</taxon>
        <taxon>Pseudomonadota</taxon>
        <taxon>Gammaproteobacteria</taxon>
        <taxon>Pseudomonadales</taxon>
        <taxon>Pseudomonadaceae</taxon>
        <taxon>Ectopseudomonas</taxon>
    </lineage>
</organism>
<evidence type="ECO:0000313" key="8">
    <source>
        <dbReference type="Proteomes" id="UP001054897"/>
    </source>
</evidence>
<protein>
    <submittedName>
        <fullName evidence="7">Acetyl-CoA C-acyltransferase</fullName>
        <ecNumber evidence="7">2.3.1.16</ecNumber>
    </submittedName>
</protein>
<dbReference type="PANTHER" id="PTHR18919">
    <property type="entry name" value="ACETYL-COA C-ACYLTRANSFERASE"/>
    <property type="match status" value="1"/>
</dbReference>
<dbReference type="InterPro" id="IPR020616">
    <property type="entry name" value="Thiolase_N"/>
</dbReference>